<dbReference type="InterPro" id="IPR011738">
    <property type="entry name" value="Phage_CHP"/>
</dbReference>
<gene>
    <name evidence="1" type="ORF">PSM7751_03715</name>
</gene>
<dbReference type="RefSeq" id="WP_085889742.1">
    <property type="nucleotide sequence ID" value="NZ_FWFN01000009.1"/>
</dbReference>
<dbReference type="Proteomes" id="UP000193963">
    <property type="component" value="Unassembled WGS sequence"/>
</dbReference>
<dbReference type="EMBL" id="FWFN01000009">
    <property type="protein sequence ID" value="SLN70329.1"/>
    <property type="molecule type" value="Genomic_DNA"/>
</dbReference>
<protein>
    <submittedName>
        <fullName evidence="1">Phage gp6-like head-tail connector protein</fullName>
    </submittedName>
</protein>
<dbReference type="InterPro" id="IPR021146">
    <property type="entry name" value="Phage_gp6-like_head-tail"/>
</dbReference>
<dbReference type="CDD" id="cd08054">
    <property type="entry name" value="gp6"/>
    <property type="match status" value="1"/>
</dbReference>
<dbReference type="Gene3D" id="1.10.3230.30">
    <property type="entry name" value="Phage gp6-like head-tail connector protein"/>
    <property type="match status" value="1"/>
</dbReference>
<organism evidence="1 2">
    <name type="scientific">Pseudooceanicola marinus</name>
    <dbReference type="NCBI Taxonomy" id="396013"/>
    <lineage>
        <taxon>Bacteria</taxon>
        <taxon>Pseudomonadati</taxon>
        <taxon>Pseudomonadota</taxon>
        <taxon>Alphaproteobacteria</taxon>
        <taxon>Rhodobacterales</taxon>
        <taxon>Paracoccaceae</taxon>
        <taxon>Pseudooceanicola</taxon>
    </lineage>
</organism>
<name>A0A1X7A4H3_9RHOB</name>
<dbReference type="Pfam" id="PF05135">
    <property type="entry name" value="Phage_connect_1"/>
    <property type="match status" value="1"/>
</dbReference>
<proteinExistence type="predicted"/>
<evidence type="ECO:0000313" key="2">
    <source>
        <dbReference type="Proteomes" id="UP000193963"/>
    </source>
</evidence>
<evidence type="ECO:0000313" key="1">
    <source>
        <dbReference type="EMBL" id="SLN70329.1"/>
    </source>
</evidence>
<reference evidence="2" key="1">
    <citation type="submission" date="2017-03" db="EMBL/GenBank/DDBJ databases">
        <authorList>
            <person name="Rodrigo-Torres L."/>
            <person name="Arahal R.D."/>
            <person name="Lucena T."/>
        </authorList>
    </citation>
    <scope>NUCLEOTIDE SEQUENCE [LARGE SCALE GENOMIC DNA]</scope>
    <source>
        <strain evidence="2">CECT 7751</strain>
    </source>
</reference>
<dbReference type="AlphaFoldDB" id="A0A1X7A4H3"/>
<dbReference type="OrthoDB" id="8452228at2"/>
<keyword evidence="2" id="KW-1185">Reference proteome</keyword>
<accession>A0A1X7A4H3</accession>
<dbReference type="NCBIfam" id="TIGR02215">
    <property type="entry name" value="phage_chp_gp8"/>
    <property type="match status" value="1"/>
</dbReference>
<sequence>MAIRQVQAPAVPAVSLDALKAHLRVTSTAEDDFLQGILAVAVEEVEARSGLALVAQEIRQVCPYPASREIRIERGPLLEVVRLVVKRADGEPLEVDPATIVTVEANSGEILILPEAVGGASTRDDAVEVIYRAGYGAGPENVPPTLRHAVQLIAAHRYEVREDVVIGTIVSPVPNSAKALIALHQRRWVT</sequence>